<dbReference type="PANTHER" id="PTHR21310:SF15">
    <property type="entry name" value="AMINOGLYCOSIDE PHOSPHOTRANSFERASE DOMAIN-CONTAINING PROTEIN"/>
    <property type="match status" value="1"/>
</dbReference>
<comment type="caution">
    <text evidence="2">The sequence shown here is derived from an EMBL/GenBank/DDBJ whole genome shotgun (WGS) entry which is preliminary data.</text>
</comment>
<dbReference type="EC" id="2.7.1.-" evidence="2"/>
<evidence type="ECO:0000259" key="1">
    <source>
        <dbReference type="Pfam" id="PF01636"/>
    </source>
</evidence>
<dbReference type="Proteomes" id="UP001183420">
    <property type="component" value="Unassembled WGS sequence"/>
</dbReference>
<keyword evidence="2" id="KW-0808">Transferase</keyword>
<dbReference type="Gene3D" id="3.90.1200.10">
    <property type="match status" value="1"/>
</dbReference>
<proteinExistence type="predicted"/>
<dbReference type="SUPFAM" id="SSF56112">
    <property type="entry name" value="Protein kinase-like (PK-like)"/>
    <property type="match status" value="1"/>
</dbReference>
<dbReference type="InterPro" id="IPR051678">
    <property type="entry name" value="AGP_Transferase"/>
</dbReference>
<keyword evidence="3" id="KW-1185">Reference proteome</keyword>
<dbReference type="PANTHER" id="PTHR21310">
    <property type="entry name" value="AMINOGLYCOSIDE PHOSPHOTRANSFERASE-RELATED-RELATED"/>
    <property type="match status" value="1"/>
</dbReference>
<reference evidence="3" key="1">
    <citation type="submission" date="2023-07" db="EMBL/GenBank/DDBJ databases">
        <title>30 novel species of actinomycetes from the DSMZ collection.</title>
        <authorList>
            <person name="Nouioui I."/>
        </authorList>
    </citation>
    <scope>NUCLEOTIDE SEQUENCE [LARGE SCALE GENOMIC DNA]</scope>
    <source>
        <strain evidence="3">DSM 44918</strain>
    </source>
</reference>
<name>A0ABU2LSF9_9ACTN</name>
<accession>A0ABU2LSF9</accession>
<dbReference type="GO" id="GO:0016740">
    <property type="term" value="F:transferase activity"/>
    <property type="evidence" value="ECO:0007669"/>
    <property type="project" value="UniProtKB-KW"/>
</dbReference>
<evidence type="ECO:0000313" key="2">
    <source>
        <dbReference type="EMBL" id="MDT0320127.1"/>
    </source>
</evidence>
<feature type="domain" description="Aminoglycoside phosphotransferase" evidence="1">
    <location>
        <begin position="37"/>
        <end position="223"/>
    </location>
</feature>
<dbReference type="EMBL" id="JAVREM010000021">
    <property type="protein sequence ID" value="MDT0320127.1"/>
    <property type="molecule type" value="Genomic_DNA"/>
</dbReference>
<protein>
    <submittedName>
        <fullName evidence="2">Aminoglycoside phosphotransferase family protein</fullName>
        <ecNumber evidence="2">2.7.1.-</ecNumber>
    </submittedName>
</protein>
<gene>
    <name evidence="2" type="ORF">RNC47_17475</name>
</gene>
<evidence type="ECO:0000313" key="3">
    <source>
        <dbReference type="Proteomes" id="UP001183420"/>
    </source>
</evidence>
<dbReference type="InterPro" id="IPR011009">
    <property type="entry name" value="Kinase-like_dom_sf"/>
</dbReference>
<organism evidence="2 3">
    <name type="scientific">Streptomyces millisiae</name>
    <dbReference type="NCBI Taxonomy" id="3075542"/>
    <lineage>
        <taxon>Bacteria</taxon>
        <taxon>Bacillati</taxon>
        <taxon>Actinomycetota</taxon>
        <taxon>Actinomycetes</taxon>
        <taxon>Kitasatosporales</taxon>
        <taxon>Streptomycetaceae</taxon>
        <taxon>Streptomyces</taxon>
    </lineage>
</organism>
<dbReference type="RefSeq" id="WP_311599849.1">
    <property type="nucleotide sequence ID" value="NZ_JAVREM010000021.1"/>
</dbReference>
<dbReference type="Pfam" id="PF01636">
    <property type="entry name" value="APH"/>
    <property type="match status" value="1"/>
</dbReference>
<sequence length="296" mass="30931">MTGPEPGALAAVARRHGVAPDEVRPAPRQGVASHVHLLGDGLVLKVARAGDPALAADLRKEAVVVPHATRLGVRAPEIVEFDGVGEMFGSPYLVQRRAPGVAPPGDEPGADAYRELGRQLALLHAAPPTPLAGVTEDRAGDARPGIEALAAGGYLSAPLARWLTGWLDELAAHAPAEPPLVLVHGDVSAGNLLVDPATGALTALIDWGDAAHADPAVEFAKVPPRAVRSVLAGYAPGEEDAWWPRILWHHVAWAVFRLPTGPEPASATHWSAQPANRLLELLRHYVDFGGFGDSAG</sequence>
<dbReference type="InterPro" id="IPR002575">
    <property type="entry name" value="Aminoglycoside_PTrfase"/>
</dbReference>